<organism evidence="1 2">
    <name type="scientific">Desulfoferula mesophila</name>
    <dbReference type="NCBI Taxonomy" id="3058419"/>
    <lineage>
        <taxon>Bacteria</taxon>
        <taxon>Pseudomonadati</taxon>
        <taxon>Thermodesulfobacteriota</taxon>
        <taxon>Desulfarculia</taxon>
        <taxon>Desulfarculales</taxon>
        <taxon>Desulfarculaceae</taxon>
        <taxon>Desulfoferula</taxon>
    </lineage>
</organism>
<keyword evidence="2" id="KW-1185">Reference proteome</keyword>
<dbReference type="Proteomes" id="UP001366166">
    <property type="component" value="Chromosome"/>
</dbReference>
<proteinExistence type="predicted"/>
<dbReference type="RefSeq" id="WP_338601305.1">
    <property type="nucleotide sequence ID" value="NZ_AP028679.1"/>
</dbReference>
<accession>A0AAU9ENB8</accession>
<dbReference type="InterPro" id="IPR034154">
    <property type="entry name" value="TOPRIM_DnaG/twinkle"/>
</dbReference>
<reference evidence="2" key="1">
    <citation type="journal article" date="2023" name="Arch. Microbiol.">
        <title>Desulfoferula mesophilus gen. nov. sp. nov., a mesophilic sulfate-reducing bacterium isolated from a brackish lake sediment.</title>
        <authorList>
            <person name="Watanabe T."/>
            <person name="Yabe T."/>
            <person name="Tsuji J.M."/>
            <person name="Fukui M."/>
        </authorList>
    </citation>
    <scope>NUCLEOTIDE SEQUENCE [LARGE SCALE GENOMIC DNA]</scope>
    <source>
        <strain evidence="2">12FAK</strain>
    </source>
</reference>
<evidence type="ECO:0000313" key="1">
    <source>
        <dbReference type="EMBL" id="BEQ16039.1"/>
    </source>
</evidence>
<sequence>MDSVAINEFREKIEAAGLRPHGSILADGKFNRVPVEGGKRGSLDGSYILRDNDKPSGFFENFRTGYRGAWTFGGGRHLTEAERREWAEKVKSARKKREAEQARCYAEAAARANKILAKAKPCASHPYLERKGVKPCPQLSIGMGGKLLVPVYGADGEIQSLQTISPSGDKRFLSGGKMAGGFFLIKGSADGPLLICEGLATGLSSHEATGATVLVAFNAGNLEAVARIARRGYR</sequence>
<dbReference type="CDD" id="cd01029">
    <property type="entry name" value="TOPRIM_primases"/>
    <property type="match status" value="1"/>
</dbReference>
<evidence type="ECO:0000313" key="2">
    <source>
        <dbReference type="Proteomes" id="UP001366166"/>
    </source>
</evidence>
<dbReference type="EMBL" id="AP028679">
    <property type="protein sequence ID" value="BEQ16039.1"/>
    <property type="molecule type" value="Genomic_DNA"/>
</dbReference>
<dbReference type="AlphaFoldDB" id="A0AAU9ENB8"/>
<evidence type="ECO:0008006" key="3">
    <source>
        <dbReference type="Google" id="ProtNLM"/>
    </source>
</evidence>
<protein>
    <recommendedName>
        <fullName evidence="3">Toprim domain-containing protein</fullName>
    </recommendedName>
</protein>
<name>A0AAU9ENB8_9BACT</name>
<gene>
    <name evidence="1" type="ORF">FAK_31050</name>
</gene>
<dbReference type="KEGG" id="dmp:FAK_31050"/>